<protein>
    <submittedName>
        <fullName evidence="2">Uncharacterized protein</fullName>
    </submittedName>
</protein>
<sequence length="210" mass="22827">MSDKPEKRSQSSQLVDMARDKYSLAVSDDGQPYGTYPDVPHVALPLRGGKLGLRASLARDYFEKHKTAPSSQALADACTVLEGYAMQESPRPLHLRVAGHAGRVHIDMADKADRVVVVGDGDWHIADMAPVVFRRTELSAPLPDPARGGDVEKLWQHVNVAEGDQAVLLAVMVAAWIQPDVPHVVLGLIAEHGSAKSTATRRIVALKMFR</sequence>
<dbReference type="EMBL" id="VMQU01000147">
    <property type="protein sequence ID" value="TVS83430.1"/>
    <property type="molecule type" value="Genomic_DNA"/>
</dbReference>
<evidence type="ECO:0000256" key="1">
    <source>
        <dbReference type="SAM" id="MobiDB-lite"/>
    </source>
</evidence>
<comment type="caution">
    <text evidence="2">The sequence shown here is derived from an EMBL/GenBank/DDBJ whole genome shotgun (WGS) entry which is preliminary data.</text>
</comment>
<organism evidence="2 3">
    <name type="scientific">Mycobacterium helveticum</name>
    <dbReference type="NCBI Taxonomy" id="2592811"/>
    <lineage>
        <taxon>Bacteria</taxon>
        <taxon>Bacillati</taxon>
        <taxon>Actinomycetota</taxon>
        <taxon>Actinomycetes</taxon>
        <taxon>Mycobacteriales</taxon>
        <taxon>Mycobacteriaceae</taxon>
        <taxon>Mycobacterium</taxon>
    </lineage>
</organism>
<dbReference type="AlphaFoldDB" id="A0A557XD47"/>
<keyword evidence="3" id="KW-1185">Reference proteome</keyword>
<evidence type="ECO:0000313" key="2">
    <source>
        <dbReference type="EMBL" id="TVS83430.1"/>
    </source>
</evidence>
<gene>
    <name evidence="2" type="ORF">FPZ47_23680</name>
</gene>
<evidence type="ECO:0000313" key="3">
    <source>
        <dbReference type="Proteomes" id="UP000320513"/>
    </source>
</evidence>
<feature type="region of interest" description="Disordered" evidence="1">
    <location>
        <begin position="1"/>
        <end position="20"/>
    </location>
</feature>
<dbReference type="Proteomes" id="UP000320513">
    <property type="component" value="Unassembled WGS sequence"/>
</dbReference>
<dbReference type="OrthoDB" id="4955412at2"/>
<dbReference type="RefSeq" id="WP_144946382.1">
    <property type="nucleotide sequence ID" value="NZ_VMQU01000147.1"/>
</dbReference>
<accession>A0A557XD47</accession>
<reference evidence="2 3" key="1">
    <citation type="submission" date="2019-07" db="EMBL/GenBank/DDBJ databases">
        <title>New Mycobacterium species.</title>
        <authorList>
            <person name="Tortoli E."/>
            <person name="Ghielmetti G."/>
            <person name="Friedel U."/>
            <person name="Trovato A."/>
        </authorList>
    </citation>
    <scope>NUCLEOTIDE SEQUENCE [LARGE SCALE GENOMIC DNA]</scope>
    <source>
        <strain evidence="2 3">16-83</strain>
    </source>
</reference>
<proteinExistence type="predicted"/>
<name>A0A557XD47_9MYCO</name>